<dbReference type="InterPro" id="IPR009297">
    <property type="entry name" value="DUF952"/>
</dbReference>
<reference evidence="1" key="1">
    <citation type="submission" date="2015-07" db="EMBL/GenBank/DDBJ databases">
        <title>Draft Genome Sequences of Anaerolinea thermolimosa IMO-1, Bellilinea caldifistulae GOMI-1, Leptolinea tardivitalis YMTK-2, Levilinea saccharolytica KIBI-1,Longilinea arvoryzae KOME-1, Previously Described as Members of the Anaerolineaceae (Chloroflexi).</title>
        <authorList>
            <person name="Sekiguchi Y."/>
            <person name="Ohashi A."/>
            <person name="Matsuura N."/>
            <person name="Tourlousse M.D."/>
        </authorList>
    </citation>
    <scope>NUCLEOTIDE SEQUENCE [LARGE SCALE GENOMIC DNA]</scope>
    <source>
        <strain evidence="1">KOME-1</strain>
    </source>
</reference>
<name>A0A0S7BJQ3_9CHLR</name>
<proteinExistence type="predicted"/>
<dbReference type="Gene3D" id="3.20.170.20">
    <property type="entry name" value="Protein of unknown function DUF952"/>
    <property type="match status" value="1"/>
</dbReference>
<protein>
    <submittedName>
        <fullName evidence="1">Uncharacterized protein conserved in bacteria</fullName>
    </submittedName>
</protein>
<dbReference type="SUPFAM" id="SSF56399">
    <property type="entry name" value="ADP-ribosylation"/>
    <property type="match status" value="1"/>
</dbReference>
<dbReference type="PANTHER" id="PTHR34129">
    <property type="entry name" value="BLR1139 PROTEIN"/>
    <property type="match status" value="1"/>
</dbReference>
<dbReference type="Pfam" id="PF06108">
    <property type="entry name" value="DUF952"/>
    <property type="match status" value="1"/>
</dbReference>
<dbReference type="EMBL" id="DF967972">
    <property type="protein sequence ID" value="GAP14418.1"/>
    <property type="molecule type" value="Genomic_DNA"/>
</dbReference>
<dbReference type="STRING" id="360412.LARV_02187"/>
<accession>A0A0S7BJQ3</accession>
<organism evidence="1">
    <name type="scientific">Longilinea arvoryzae</name>
    <dbReference type="NCBI Taxonomy" id="360412"/>
    <lineage>
        <taxon>Bacteria</taxon>
        <taxon>Bacillati</taxon>
        <taxon>Chloroflexota</taxon>
        <taxon>Anaerolineae</taxon>
        <taxon>Anaerolineales</taxon>
        <taxon>Anaerolineaceae</taxon>
        <taxon>Longilinea</taxon>
    </lineage>
</organism>
<keyword evidence="2" id="KW-1185">Reference proteome</keyword>
<dbReference type="PANTHER" id="PTHR34129:SF1">
    <property type="entry name" value="DUF952 DOMAIN-CONTAINING PROTEIN"/>
    <property type="match status" value="1"/>
</dbReference>
<sequence length="115" mass="12756">MTSPNDAVIYHIISLADWEAARQRGSYRAASLSSEGFIHFSTRRQVPRTLAKFYAGRSGLALLCVEVARLKSELRYEEADGQMFPHLYGPLNLDAVVEALPIEPGSSDPFSGRQE</sequence>
<dbReference type="Proteomes" id="UP000055060">
    <property type="component" value="Unassembled WGS sequence"/>
</dbReference>
<gene>
    <name evidence="1" type="ORF">LARV_02187</name>
</gene>
<dbReference type="AlphaFoldDB" id="A0A0S7BJQ3"/>
<evidence type="ECO:0000313" key="1">
    <source>
        <dbReference type="EMBL" id="GAP14418.1"/>
    </source>
</evidence>
<evidence type="ECO:0000313" key="2">
    <source>
        <dbReference type="Proteomes" id="UP000055060"/>
    </source>
</evidence>
<dbReference type="RefSeq" id="WP_075073678.1">
    <property type="nucleotide sequence ID" value="NZ_DF967972.1"/>
</dbReference>